<dbReference type="Proteomes" id="UP001589702">
    <property type="component" value="Unassembled WGS sequence"/>
</dbReference>
<organism evidence="3 4">
    <name type="scientific">Arthrobacter ramosus</name>
    <dbReference type="NCBI Taxonomy" id="1672"/>
    <lineage>
        <taxon>Bacteria</taxon>
        <taxon>Bacillati</taxon>
        <taxon>Actinomycetota</taxon>
        <taxon>Actinomycetes</taxon>
        <taxon>Micrococcales</taxon>
        <taxon>Micrococcaceae</taxon>
        <taxon>Arthrobacter</taxon>
    </lineage>
</organism>
<comment type="caution">
    <text evidence="3">The sequence shown here is derived from an EMBL/GenBank/DDBJ whole genome shotgun (WGS) entry which is preliminary data.</text>
</comment>
<evidence type="ECO:0008006" key="5">
    <source>
        <dbReference type="Google" id="ProtNLM"/>
    </source>
</evidence>
<reference evidence="3 4" key="1">
    <citation type="submission" date="2024-09" db="EMBL/GenBank/DDBJ databases">
        <authorList>
            <person name="Sun Q."/>
            <person name="Mori K."/>
        </authorList>
    </citation>
    <scope>NUCLEOTIDE SEQUENCE [LARGE SCALE GENOMIC DNA]</scope>
    <source>
        <strain evidence="3 4">JCM 1334</strain>
    </source>
</reference>
<feature type="transmembrane region" description="Helical" evidence="2">
    <location>
        <begin position="137"/>
        <end position="161"/>
    </location>
</feature>
<feature type="transmembrane region" description="Helical" evidence="2">
    <location>
        <begin position="93"/>
        <end position="117"/>
    </location>
</feature>
<dbReference type="EMBL" id="JBHMBC010000040">
    <property type="protein sequence ID" value="MFB9822270.1"/>
    <property type="molecule type" value="Genomic_DNA"/>
</dbReference>
<evidence type="ECO:0000256" key="2">
    <source>
        <dbReference type="SAM" id="Phobius"/>
    </source>
</evidence>
<evidence type="ECO:0000256" key="1">
    <source>
        <dbReference type="SAM" id="MobiDB-lite"/>
    </source>
</evidence>
<keyword evidence="2" id="KW-0812">Transmembrane</keyword>
<feature type="compositionally biased region" description="Basic and acidic residues" evidence="1">
    <location>
        <begin position="8"/>
        <end position="18"/>
    </location>
</feature>
<protein>
    <recommendedName>
        <fullName evidence="5">Major facilitator superfamily (MFS) profile domain-containing protein</fullName>
    </recommendedName>
</protein>
<accession>A0ABV5Y5K8</accession>
<keyword evidence="2" id="KW-0472">Membrane</keyword>
<gene>
    <name evidence="3" type="ORF">ACFFP1_22615</name>
</gene>
<feature type="transmembrane region" description="Helical" evidence="2">
    <location>
        <begin position="214"/>
        <end position="241"/>
    </location>
</feature>
<name>A0ABV5Y5K8_ARTRM</name>
<keyword evidence="4" id="KW-1185">Reference proteome</keyword>
<keyword evidence="2" id="KW-1133">Transmembrane helix</keyword>
<dbReference type="RefSeq" id="WP_234749407.1">
    <property type="nucleotide sequence ID" value="NZ_BAAAWN010000001.1"/>
</dbReference>
<feature type="compositionally biased region" description="Basic and acidic residues" evidence="1">
    <location>
        <begin position="25"/>
        <end position="36"/>
    </location>
</feature>
<feature type="region of interest" description="Disordered" evidence="1">
    <location>
        <begin position="1"/>
        <end position="44"/>
    </location>
</feature>
<sequence length="263" mass="27295">MSSATGSDGKHVRADRGQNEVPDAAEPRRDRVDDGRGTGPGYVDDSYVDDSYVDKTSSYPVVPAASDPGAATRETVIAREKEQFGGIKIGSAFFGWLTATGMAVLLVALLAAAGIAVGLANNANVSDAVSLASSQTVGIAGIIALLVILFLSYYCGGYVAGRMARFNGVRQGLMVWFWAIIVAVLVALLGLLAGPRFNILANVNSFPRIPVNEGQLSTTGIIAAVVVAAVTLVAAVLGGLAGMHYHRRVDRAGFTPTAEDVEA</sequence>
<feature type="transmembrane region" description="Helical" evidence="2">
    <location>
        <begin position="173"/>
        <end position="194"/>
    </location>
</feature>
<evidence type="ECO:0000313" key="4">
    <source>
        <dbReference type="Proteomes" id="UP001589702"/>
    </source>
</evidence>
<evidence type="ECO:0000313" key="3">
    <source>
        <dbReference type="EMBL" id="MFB9822270.1"/>
    </source>
</evidence>
<proteinExistence type="predicted"/>